<accession>A0AAV8SFZ8</accession>
<keyword evidence="3" id="KW-1185">Reference proteome</keyword>
<evidence type="ECO:0000259" key="1">
    <source>
        <dbReference type="Pfam" id="PF00561"/>
    </source>
</evidence>
<evidence type="ECO:0000313" key="2">
    <source>
        <dbReference type="EMBL" id="KAJ8751093.1"/>
    </source>
</evidence>
<dbReference type="InterPro" id="IPR000073">
    <property type="entry name" value="AB_hydrolase_1"/>
</dbReference>
<comment type="caution">
    <text evidence="2">The sequence shown here is derived from an EMBL/GenBank/DDBJ whole genome shotgun (WGS) entry which is preliminary data.</text>
</comment>
<dbReference type="InterPro" id="IPR029058">
    <property type="entry name" value="AB_hydrolase_fold"/>
</dbReference>
<dbReference type="InterPro" id="IPR052370">
    <property type="entry name" value="Meta-cleavage_hydrolase"/>
</dbReference>
<protein>
    <recommendedName>
        <fullName evidence="1">AB hydrolase-1 domain-containing protein</fullName>
    </recommendedName>
</protein>
<dbReference type="PANTHER" id="PTHR43139">
    <property type="entry name" value="SI:DKEY-122A22.2"/>
    <property type="match status" value="1"/>
</dbReference>
<proteinExistence type="predicted"/>
<dbReference type="Gene3D" id="3.40.50.1820">
    <property type="entry name" value="alpha/beta hydrolase"/>
    <property type="match status" value="1"/>
</dbReference>
<gene>
    <name evidence="2" type="ORF">K2173_016274</name>
</gene>
<reference evidence="2 3" key="1">
    <citation type="submission" date="2021-09" db="EMBL/GenBank/DDBJ databases">
        <title>Genomic insights and catalytic innovation underlie evolution of tropane alkaloids biosynthesis.</title>
        <authorList>
            <person name="Wang Y.-J."/>
            <person name="Tian T."/>
            <person name="Huang J.-P."/>
            <person name="Huang S.-X."/>
        </authorList>
    </citation>
    <scope>NUCLEOTIDE SEQUENCE [LARGE SCALE GENOMIC DNA]</scope>
    <source>
        <strain evidence="2">KIB-2018</strain>
        <tissue evidence="2">Leaf</tissue>
    </source>
</reference>
<organism evidence="2 3">
    <name type="scientific">Erythroxylum novogranatense</name>
    <dbReference type="NCBI Taxonomy" id="1862640"/>
    <lineage>
        <taxon>Eukaryota</taxon>
        <taxon>Viridiplantae</taxon>
        <taxon>Streptophyta</taxon>
        <taxon>Embryophyta</taxon>
        <taxon>Tracheophyta</taxon>
        <taxon>Spermatophyta</taxon>
        <taxon>Magnoliopsida</taxon>
        <taxon>eudicotyledons</taxon>
        <taxon>Gunneridae</taxon>
        <taxon>Pentapetalae</taxon>
        <taxon>rosids</taxon>
        <taxon>fabids</taxon>
        <taxon>Malpighiales</taxon>
        <taxon>Erythroxylaceae</taxon>
        <taxon>Erythroxylum</taxon>
    </lineage>
</organism>
<sequence length="304" mass="34395">MALSFLSFASLYNAYLRRCLTGAGLSRQAVDIDGETTIHFWGPDPHQTTSNKTSLVFIHGFGPVAMWQWRRQVQFFGPDYNVYVPDLVFFGDSTTKSTERSEVFQATSVAKLLEKLGVEKYHVVGTSYGGMIAYHMARLWPERVAGKVVIASSGVNMSKSDHDELLKRGKQESIGNLMLPQNASQLRALVDVAANRQLNMIPDFFLNDFVKRLFLDDRDKKLELLHGVSVGRDEFISITPLKQDVLLVWGDNDRIFPLEMARKLQSTIGEQVKLEIIPNASHMPQIDRPMKFNYVLKNFFDGSS</sequence>
<dbReference type="SUPFAM" id="SSF53474">
    <property type="entry name" value="alpha/beta-Hydrolases"/>
    <property type="match status" value="1"/>
</dbReference>
<dbReference type="PRINTS" id="PR00111">
    <property type="entry name" value="ABHYDROLASE"/>
</dbReference>
<dbReference type="Pfam" id="PF00561">
    <property type="entry name" value="Abhydrolase_1"/>
    <property type="match status" value="1"/>
</dbReference>
<dbReference type="Proteomes" id="UP001159364">
    <property type="component" value="Linkage Group LG11"/>
</dbReference>
<name>A0AAV8SFZ8_9ROSI</name>
<dbReference type="PRINTS" id="PR00412">
    <property type="entry name" value="EPOXHYDRLASE"/>
</dbReference>
<evidence type="ECO:0000313" key="3">
    <source>
        <dbReference type="Proteomes" id="UP001159364"/>
    </source>
</evidence>
<dbReference type="EMBL" id="JAIWQS010000011">
    <property type="protein sequence ID" value="KAJ8751093.1"/>
    <property type="molecule type" value="Genomic_DNA"/>
</dbReference>
<feature type="domain" description="AB hydrolase-1" evidence="1">
    <location>
        <begin position="55"/>
        <end position="289"/>
    </location>
</feature>
<dbReference type="AlphaFoldDB" id="A0AAV8SFZ8"/>
<dbReference type="InterPro" id="IPR000639">
    <property type="entry name" value="Epox_hydrolase-like"/>
</dbReference>
<dbReference type="PANTHER" id="PTHR43139:SF52">
    <property type="entry name" value="SI:DKEY-122A22.2"/>
    <property type="match status" value="1"/>
</dbReference>
<dbReference type="GO" id="GO:0003824">
    <property type="term" value="F:catalytic activity"/>
    <property type="evidence" value="ECO:0007669"/>
    <property type="project" value="InterPro"/>
</dbReference>